<feature type="transmembrane region" description="Helical" evidence="7">
    <location>
        <begin position="151"/>
        <end position="175"/>
    </location>
</feature>
<sequence length="352" mass="37009">MPVSERDVALVAPPPRRPRRRPTVSPTVLVGAGLALAVGAVFLRPVDPTGLLWIGVLAGGVLAAWRGLTAHLATRLAPGFEPGVWLAVTWLVLVAGAALFADLLPLAEGQDPSLTLNEPIMAAPDLFSAHPLGTDRQGLDVLSGVVYGARISLVVGPGAVLLGLVVGGLLGVLAGYHRKLVDSGLTLLNDALLAFPPLILLLALAAVVRPSVLTMTAVLGVLAIPTFYRLARANTLVFAQRGYVLAARAVGARGSRVLLKEIVPNVVMAALSYAFVVVAVLIVAEASLSFLGLGIPRPQPTWGNMIAAGQQDVERNPHLVFVPGAVLFLTVLSLNRVGDWTRRHWDPRARKI</sequence>
<feature type="transmembrane region" description="Helical" evidence="7">
    <location>
        <begin position="262"/>
        <end position="284"/>
    </location>
</feature>
<dbReference type="CDD" id="cd06261">
    <property type="entry name" value="TM_PBP2"/>
    <property type="match status" value="1"/>
</dbReference>
<evidence type="ECO:0000313" key="10">
    <source>
        <dbReference type="Proteomes" id="UP001596119"/>
    </source>
</evidence>
<name>A0ABW1IDT1_9PSEU</name>
<feature type="transmembrane region" description="Helical" evidence="7">
    <location>
        <begin position="187"/>
        <end position="206"/>
    </location>
</feature>
<feature type="transmembrane region" description="Helical" evidence="7">
    <location>
        <begin position="50"/>
        <end position="72"/>
    </location>
</feature>
<reference evidence="10" key="1">
    <citation type="journal article" date="2019" name="Int. J. Syst. Evol. Microbiol.">
        <title>The Global Catalogue of Microorganisms (GCM) 10K type strain sequencing project: providing services to taxonomists for standard genome sequencing and annotation.</title>
        <authorList>
            <consortium name="The Broad Institute Genomics Platform"/>
            <consortium name="The Broad Institute Genome Sequencing Center for Infectious Disease"/>
            <person name="Wu L."/>
            <person name="Ma J."/>
        </authorList>
    </citation>
    <scope>NUCLEOTIDE SEQUENCE [LARGE SCALE GENOMIC DNA]</scope>
    <source>
        <strain evidence="10">CGMCC 4.7397</strain>
    </source>
</reference>
<dbReference type="PANTHER" id="PTHR43386:SF1">
    <property type="entry name" value="D,D-DIPEPTIDE TRANSPORT SYSTEM PERMEASE PROTEIN DDPC-RELATED"/>
    <property type="match status" value="1"/>
</dbReference>
<dbReference type="PANTHER" id="PTHR43386">
    <property type="entry name" value="OLIGOPEPTIDE TRANSPORT SYSTEM PERMEASE PROTEIN APPC"/>
    <property type="match status" value="1"/>
</dbReference>
<proteinExistence type="inferred from homology"/>
<evidence type="ECO:0000256" key="2">
    <source>
        <dbReference type="ARBA" id="ARBA00022448"/>
    </source>
</evidence>
<keyword evidence="4 7" id="KW-0812">Transmembrane</keyword>
<keyword evidence="10" id="KW-1185">Reference proteome</keyword>
<dbReference type="Proteomes" id="UP001596119">
    <property type="component" value="Unassembled WGS sequence"/>
</dbReference>
<accession>A0ABW1IDT1</accession>
<keyword evidence="3" id="KW-1003">Cell membrane</keyword>
<keyword evidence="5 7" id="KW-1133">Transmembrane helix</keyword>
<feature type="transmembrane region" description="Helical" evidence="7">
    <location>
        <begin position="319"/>
        <end position="338"/>
    </location>
</feature>
<evidence type="ECO:0000313" key="9">
    <source>
        <dbReference type="EMBL" id="MFC5950389.1"/>
    </source>
</evidence>
<comment type="similarity">
    <text evidence="7">Belongs to the binding-protein-dependent transport system permease family.</text>
</comment>
<evidence type="ECO:0000256" key="4">
    <source>
        <dbReference type="ARBA" id="ARBA00022692"/>
    </source>
</evidence>
<evidence type="ECO:0000256" key="7">
    <source>
        <dbReference type="RuleBase" id="RU363032"/>
    </source>
</evidence>
<dbReference type="InterPro" id="IPR035906">
    <property type="entry name" value="MetI-like_sf"/>
</dbReference>
<feature type="transmembrane region" description="Helical" evidence="7">
    <location>
        <begin position="212"/>
        <end position="231"/>
    </location>
</feature>
<dbReference type="Gene3D" id="1.10.3720.10">
    <property type="entry name" value="MetI-like"/>
    <property type="match status" value="1"/>
</dbReference>
<dbReference type="InterPro" id="IPR000515">
    <property type="entry name" value="MetI-like"/>
</dbReference>
<dbReference type="EMBL" id="JBHSQK010000047">
    <property type="protein sequence ID" value="MFC5950389.1"/>
    <property type="molecule type" value="Genomic_DNA"/>
</dbReference>
<comment type="subcellular location">
    <subcellularLocation>
        <location evidence="1 7">Cell membrane</location>
        <topology evidence="1 7">Multi-pass membrane protein</topology>
    </subcellularLocation>
</comment>
<gene>
    <name evidence="9" type="ORF">ACFQH9_19150</name>
</gene>
<keyword evidence="6 7" id="KW-0472">Membrane</keyword>
<dbReference type="Pfam" id="PF00528">
    <property type="entry name" value="BPD_transp_1"/>
    <property type="match status" value="1"/>
</dbReference>
<organism evidence="9 10">
    <name type="scientific">Pseudonocardia lutea</name>
    <dbReference type="NCBI Taxonomy" id="2172015"/>
    <lineage>
        <taxon>Bacteria</taxon>
        <taxon>Bacillati</taxon>
        <taxon>Actinomycetota</taxon>
        <taxon>Actinomycetes</taxon>
        <taxon>Pseudonocardiales</taxon>
        <taxon>Pseudonocardiaceae</taxon>
        <taxon>Pseudonocardia</taxon>
    </lineage>
</organism>
<evidence type="ECO:0000256" key="5">
    <source>
        <dbReference type="ARBA" id="ARBA00022989"/>
    </source>
</evidence>
<dbReference type="RefSeq" id="WP_379567523.1">
    <property type="nucleotide sequence ID" value="NZ_JBHSQK010000047.1"/>
</dbReference>
<dbReference type="PROSITE" id="PS50928">
    <property type="entry name" value="ABC_TM1"/>
    <property type="match status" value="1"/>
</dbReference>
<comment type="caution">
    <text evidence="9">The sequence shown here is derived from an EMBL/GenBank/DDBJ whole genome shotgun (WGS) entry which is preliminary data.</text>
</comment>
<feature type="transmembrane region" description="Helical" evidence="7">
    <location>
        <begin position="24"/>
        <end position="44"/>
    </location>
</feature>
<dbReference type="SUPFAM" id="SSF161098">
    <property type="entry name" value="MetI-like"/>
    <property type="match status" value="1"/>
</dbReference>
<keyword evidence="2 7" id="KW-0813">Transport</keyword>
<feature type="domain" description="ABC transmembrane type-1" evidence="8">
    <location>
        <begin position="149"/>
        <end position="338"/>
    </location>
</feature>
<dbReference type="InterPro" id="IPR050366">
    <property type="entry name" value="BP-dependent_transpt_permease"/>
</dbReference>
<evidence type="ECO:0000256" key="1">
    <source>
        <dbReference type="ARBA" id="ARBA00004651"/>
    </source>
</evidence>
<evidence type="ECO:0000256" key="6">
    <source>
        <dbReference type="ARBA" id="ARBA00023136"/>
    </source>
</evidence>
<evidence type="ECO:0000259" key="8">
    <source>
        <dbReference type="PROSITE" id="PS50928"/>
    </source>
</evidence>
<feature type="transmembrane region" description="Helical" evidence="7">
    <location>
        <begin position="84"/>
        <end position="107"/>
    </location>
</feature>
<evidence type="ECO:0000256" key="3">
    <source>
        <dbReference type="ARBA" id="ARBA00022475"/>
    </source>
</evidence>
<protein>
    <submittedName>
        <fullName evidence="9">ABC transporter permease</fullName>
    </submittedName>
</protein>